<dbReference type="Proteomes" id="UP001178888">
    <property type="component" value="Unassembled WGS sequence"/>
</dbReference>
<reference evidence="1" key="1">
    <citation type="submission" date="2023-08" db="EMBL/GenBank/DDBJ databases">
        <title>Nitrogen cycling bacteria in agricultural field soils.</title>
        <authorList>
            <person name="Jang J."/>
        </authorList>
    </citation>
    <scope>NUCLEOTIDE SEQUENCE</scope>
    <source>
        <strain evidence="1">PS3-36</strain>
    </source>
</reference>
<protein>
    <submittedName>
        <fullName evidence="1">Uncharacterized protein</fullName>
    </submittedName>
</protein>
<name>A0AA90QQT2_9BACI</name>
<evidence type="ECO:0000313" key="1">
    <source>
        <dbReference type="EMBL" id="MDQ6597895.1"/>
    </source>
</evidence>
<organism evidence="1 2">
    <name type="scientific">Bacillus salipaludis</name>
    <dbReference type="NCBI Taxonomy" id="2547811"/>
    <lineage>
        <taxon>Bacteria</taxon>
        <taxon>Bacillati</taxon>
        <taxon>Bacillota</taxon>
        <taxon>Bacilli</taxon>
        <taxon>Bacillales</taxon>
        <taxon>Bacillaceae</taxon>
        <taxon>Bacillus</taxon>
    </lineage>
</organism>
<comment type="caution">
    <text evidence="1">The sequence shown here is derived from an EMBL/GenBank/DDBJ whole genome shotgun (WGS) entry which is preliminary data.</text>
</comment>
<keyword evidence="2" id="KW-1185">Reference proteome</keyword>
<dbReference type="AlphaFoldDB" id="A0AA90QQT2"/>
<evidence type="ECO:0000313" key="2">
    <source>
        <dbReference type="Proteomes" id="UP001178888"/>
    </source>
</evidence>
<proteinExistence type="predicted"/>
<accession>A0AA90QQT2</accession>
<sequence length="52" mass="6135">MWVITVHSKEHTRMFEFDTEREARETFEKIQGNKILSEVIYFNDSCLAIAAV</sequence>
<dbReference type="EMBL" id="JAVGVR010000001">
    <property type="protein sequence ID" value="MDQ6597895.1"/>
    <property type="molecule type" value="Genomic_DNA"/>
</dbReference>
<gene>
    <name evidence="1" type="ORF">RCG21_16260</name>
</gene>
<dbReference type="RefSeq" id="WP_165976429.1">
    <property type="nucleotide sequence ID" value="NZ_JAVGVR010000001.1"/>
</dbReference>